<keyword evidence="4" id="KW-1185">Reference proteome</keyword>
<dbReference type="EMBL" id="LJIJ01000858">
    <property type="protein sequence ID" value="ODM94119.1"/>
    <property type="molecule type" value="Genomic_DNA"/>
</dbReference>
<evidence type="ECO:0000256" key="2">
    <source>
        <dbReference type="SAM" id="SignalP"/>
    </source>
</evidence>
<comment type="caution">
    <text evidence="3">The sequence shown here is derived from an EMBL/GenBank/DDBJ whole genome shotgun (WGS) entry which is preliminary data.</text>
</comment>
<feature type="signal peptide" evidence="2">
    <location>
        <begin position="1"/>
        <end position="19"/>
    </location>
</feature>
<evidence type="ECO:0000256" key="1">
    <source>
        <dbReference type="SAM" id="MobiDB-lite"/>
    </source>
</evidence>
<accession>A0A1D2MM67</accession>
<sequence length="332" mass="35733">MVSLTLKVALLGLLAIASADWEHDFNKRSLLYTRPSGASGRSRSSLPWRYLGRNEDVVAESNESVDTSNSVEAPQASLESVESSVESAEVETRAPVPVPVQSAPVRKGESGRVTVRRPVEDSESEEADRSDQAVNPKEFITFSYYPISQHLTNSGSIVYEIEDNVLRTARSGKKKGKGCKKGKKGKGKGKKKGKGKGKKGKGKKGKCIKGGWWYVWDKKHGYLAGRWGDPPPKGLEREHYWHNFGKHGHGYGQGYDGHGQMGWKVKKQHGWGGHGGGGGGQFGGFGFGGGGGGVVTMDTMVGAGSRSTSTTGGAGLKKQKGLGWRLIFFNPR</sequence>
<gene>
    <name evidence="3" type="ORF">Ocin01_12573</name>
</gene>
<dbReference type="OrthoDB" id="10651072at2759"/>
<evidence type="ECO:0000313" key="3">
    <source>
        <dbReference type="EMBL" id="ODM94119.1"/>
    </source>
</evidence>
<name>A0A1D2MM67_ORCCI</name>
<evidence type="ECO:0000313" key="4">
    <source>
        <dbReference type="Proteomes" id="UP000094527"/>
    </source>
</evidence>
<proteinExistence type="predicted"/>
<organism evidence="3 4">
    <name type="scientific">Orchesella cincta</name>
    <name type="common">Springtail</name>
    <name type="synonym">Podura cincta</name>
    <dbReference type="NCBI Taxonomy" id="48709"/>
    <lineage>
        <taxon>Eukaryota</taxon>
        <taxon>Metazoa</taxon>
        <taxon>Ecdysozoa</taxon>
        <taxon>Arthropoda</taxon>
        <taxon>Hexapoda</taxon>
        <taxon>Collembola</taxon>
        <taxon>Entomobryomorpha</taxon>
        <taxon>Entomobryoidea</taxon>
        <taxon>Orchesellidae</taxon>
        <taxon>Orchesellinae</taxon>
        <taxon>Orchesella</taxon>
    </lineage>
</organism>
<feature type="chain" id="PRO_5008904240" evidence="2">
    <location>
        <begin position="20"/>
        <end position="332"/>
    </location>
</feature>
<feature type="region of interest" description="Disordered" evidence="1">
    <location>
        <begin position="59"/>
        <end position="133"/>
    </location>
</feature>
<keyword evidence="2" id="KW-0732">Signal</keyword>
<protein>
    <submittedName>
        <fullName evidence="3">Uncharacterized protein</fullName>
    </submittedName>
</protein>
<feature type="compositionally biased region" description="Low complexity" evidence="1">
    <location>
        <begin position="76"/>
        <end position="87"/>
    </location>
</feature>
<reference evidence="3 4" key="1">
    <citation type="journal article" date="2016" name="Genome Biol. Evol.">
        <title>Gene Family Evolution Reflects Adaptation to Soil Environmental Stressors in the Genome of the Collembolan Orchesella cincta.</title>
        <authorList>
            <person name="Faddeeva-Vakhrusheva A."/>
            <person name="Derks M.F."/>
            <person name="Anvar S.Y."/>
            <person name="Agamennone V."/>
            <person name="Suring W."/>
            <person name="Smit S."/>
            <person name="van Straalen N.M."/>
            <person name="Roelofs D."/>
        </authorList>
    </citation>
    <scope>NUCLEOTIDE SEQUENCE [LARGE SCALE GENOMIC DNA]</scope>
    <source>
        <tissue evidence="3">Mixed pool</tissue>
    </source>
</reference>
<feature type="compositionally biased region" description="Polar residues" evidence="1">
    <location>
        <begin position="61"/>
        <end position="72"/>
    </location>
</feature>
<feature type="region of interest" description="Disordered" evidence="1">
    <location>
        <begin position="170"/>
        <end position="205"/>
    </location>
</feature>
<dbReference type="AlphaFoldDB" id="A0A1D2MM67"/>
<dbReference type="Proteomes" id="UP000094527">
    <property type="component" value="Unassembled WGS sequence"/>
</dbReference>